<gene>
    <name evidence="1" type="ORF">AAY42_17830</name>
</gene>
<dbReference type="RefSeq" id="WP_055397643.1">
    <property type="nucleotide sequence ID" value="NZ_LCTZ01000002.1"/>
</dbReference>
<dbReference type="STRING" id="346185.AAY42_17830"/>
<proteinExistence type="predicted"/>
<dbReference type="OrthoDB" id="9765926at2"/>
<protein>
    <submittedName>
        <fullName evidence="1">Uncharacterized protein</fullName>
    </submittedName>
</protein>
<name>A0A0N8WGH6_9FLAO</name>
<sequence>MVCAQTFNFQSSTGTIEGINGIGYFNSNGSNFSYGEGIVISSGNVLDAVGPNNFTGSSGSETWLGDSDLANITGTSNPFQPLPI</sequence>
<keyword evidence="2" id="KW-1185">Reference proteome</keyword>
<dbReference type="Proteomes" id="UP000050827">
    <property type="component" value="Unassembled WGS sequence"/>
</dbReference>
<dbReference type="EMBL" id="LCTZ01000002">
    <property type="protein sequence ID" value="KQC31523.1"/>
    <property type="molecule type" value="Genomic_DNA"/>
</dbReference>
<reference evidence="1 2" key="1">
    <citation type="submission" date="2015-04" db="EMBL/GenBank/DDBJ databases">
        <title>Complete genome of flavobacterium.</title>
        <authorList>
            <person name="Kwon Y.M."/>
            <person name="Kim S.-J."/>
        </authorList>
    </citation>
    <scope>NUCLEOTIDE SEQUENCE [LARGE SCALE GENOMIC DNA]</scope>
    <source>
        <strain evidence="1 2">DK169</strain>
    </source>
</reference>
<comment type="caution">
    <text evidence="1">The sequence shown here is derived from an EMBL/GenBank/DDBJ whole genome shotgun (WGS) entry which is preliminary data.</text>
</comment>
<evidence type="ECO:0000313" key="1">
    <source>
        <dbReference type="EMBL" id="KQC31523.1"/>
    </source>
</evidence>
<organism evidence="1 2">
    <name type="scientific">Flagellimonas eckloniae</name>
    <dbReference type="NCBI Taxonomy" id="346185"/>
    <lineage>
        <taxon>Bacteria</taxon>
        <taxon>Pseudomonadati</taxon>
        <taxon>Bacteroidota</taxon>
        <taxon>Flavobacteriia</taxon>
        <taxon>Flavobacteriales</taxon>
        <taxon>Flavobacteriaceae</taxon>
        <taxon>Flagellimonas</taxon>
    </lineage>
</organism>
<dbReference type="AlphaFoldDB" id="A0A0N8WGH6"/>
<evidence type="ECO:0000313" key="2">
    <source>
        <dbReference type="Proteomes" id="UP000050827"/>
    </source>
</evidence>
<accession>A0A0N8WGH6</accession>